<keyword evidence="2" id="KW-1185">Reference proteome</keyword>
<sequence>MSTNYVAKIGKKFCYQMLSESKRLRIKKACTPLSIHIDVQVSLKSLSASPGKFVRSLAYILPEYEREHLAHNPHGVGCLSLPRISVNSPSSSFRWKFVAISVNSLSCFTKEKTQSLRPNELSDILFICYYNQIGLVYYCFSFQKKRATALQKLRKDTENHALVLKDFKYKEVERIYQPIFIAPGRKAVYTAVIGLDTRNYQIRQCSTKKHYNFTESTKYLSRLRRLKDTKDLTSIETSIPTQNTCS</sequence>
<comment type="caution">
    <text evidence="1">The sequence shown here is derived from an EMBL/GenBank/DDBJ whole genome shotgun (WGS) entry which is preliminary data.</text>
</comment>
<organism evidence="1 2">
    <name type="scientific">Mucor plumbeus</name>
    <dbReference type="NCBI Taxonomy" id="97098"/>
    <lineage>
        <taxon>Eukaryota</taxon>
        <taxon>Fungi</taxon>
        <taxon>Fungi incertae sedis</taxon>
        <taxon>Mucoromycota</taxon>
        <taxon>Mucoromycotina</taxon>
        <taxon>Mucoromycetes</taxon>
        <taxon>Mucorales</taxon>
        <taxon>Mucorineae</taxon>
        <taxon>Mucoraceae</taxon>
        <taxon>Mucor</taxon>
    </lineage>
</organism>
<accession>A0A8H7R6H1</accession>
<proteinExistence type="predicted"/>
<evidence type="ECO:0000313" key="2">
    <source>
        <dbReference type="Proteomes" id="UP000650833"/>
    </source>
</evidence>
<dbReference type="Proteomes" id="UP000650833">
    <property type="component" value="Unassembled WGS sequence"/>
</dbReference>
<dbReference type="AlphaFoldDB" id="A0A8H7R6H1"/>
<protein>
    <submittedName>
        <fullName evidence="1">Uncharacterized protein</fullName>
    </submittedName>
</protein>
<reference evidence="1" key="1">
    <citation type="submission" date="2020-12" db="EMBL/GenBank/DDBJ databases">
        <title>Metabolic potential, ecology and presence of endohyphal bacteria is reflected in genomic diversity of Mucoromycotina.</title>
        <authorList>
            <person name="Muszewska A."/>
            <person name="Okrasinska A."/>
            <person name="Steczkiewicz K."/>
            <person name="Drgas O."/>
            <person name="Orlowska M."/>
            <person name="Perlinska-Lenart U."/>
            <person name="Aleksandrzak-Piekarczyk T."/>
            <person name="Szatraj K."/>
            <person name="Zielenkiewicz U."/>
            <person name="Pilsyk S."/>
            <person name="Malc E."/>
            <person name="Mieczkowski P."/>
            <person name="Kruszewska J.S."/>
            <person name="Biernat P."/>
            <person name="Pawlowska J."/>
        </authorList>
    </citation>
    <scope>NUCLEOTIDE SEQUENCE</scope>
    <source>
        <strain evidence="1">CBS 226.32</strain>
    </source>
</reference>
<name>A0A8H7R6H1_9FUNG</name>
<dbReference type="EMBL" id="JAEPRC010000191">
    <property type="protein sequence ID" value="KAG2204717.1"/>
    <property type="molecule type" value="Genomic_DNA"/>
</dbReference>
<gene>
    <name evidence="1" type="ORF">INT46_005862</name>
</gene>
<evidence type="ECO:0000313" key="1">
    <source>
        <dbReference type="EMBL" id="KAG2204717.1"/>
    </source>
</evidence>
<dbReference type="OrthoDB" id="2285535at2759"/>